<reference evidence="2 3" key="1">
    <citation type="submission" date="2018-04" db="EMBL/GenBank/DDBJ databases">
        <title>Genomic Encyclopedia of Type Strains, Phase IV (KMG-IV): sequencing the most valuable type-strain genomes for metagenomic binning, comparative biology and taxonomic classification.</title>
        <authorList>
            <person name="Goeker M."/>
        </authorList>
    </citation>
    <scope>NUCLEOTIDE SEQUENCE [LARGE SCALE GENOMIC DNA]</scope>
    <source>
        <strain evidence="2 3">DSM 10065</strain>
    </source>
</reference>
<protein>
    <submittedName>
        <fullName evidence="2">Polysaccharide deacetylase</fullName>
    </submittedName>
</protein>
<dbReference type="OrthoDB" id="9787041at2"/>
<dbReference type="AlphaFoldDB" id="A0A2U1CQ08"/>
<dbReference type="GO" id="GO:0005975">
    <property type="term" value="P:carbohydrate metabolic process"/>
    <property type="evidence" value="ECO:0007669"/>
    <property type="project" value="InterPro"/>
</dbReference>
<evidence type="ECO:0000313" key="3">
    <source>
        <dbReference type="Proteomes" id="UP000246145"/>
    </source>
</evidence>
<dbReference type="InterPro" id="IPR002509">
    <property type="entry name" value="NODB_dom"/>
</dbReference>
<dbReference type="PANTHER" id="PTHR43123">
    <property type="entry name" value="POLYSACCHARIDE DEACETYLASE-RELATED"/>
    <property type="match status" value="1"/>
</dbReference>
<dbReference type="Pfam" id="PF01522">
    <property type="entry name" value="Polysacc_deac_1"/>
    <property type="match status" value="1"/>
</dbReference>
<dbReference type="EMBL" id="QEKO01000001">
    <property type="protein sequence ID" value="PVY67982.1"/>
    <property type="molecule type" value="Genomic_DNA"/>
</dbReference>
<dbReference type="GO" id="GO:0016810">
    <property type="term" value="F:hydrolase activity, acting on carbon-nitrogen (but not peptide) bonds"/>
    <property type="evidence" value="ECO:0007669"/>
    <property type="project" value="InterPro"/>
</dbReference>
<accession>A0A2U1CQ08</accession>
<dbReference type="Proteomes" id="UP000246145">
    <property type="component" value="Unassembled WGS sequence"/>
</dbReference>
<dbReference type="STRING" id="1231391.GCA_000308195_01767"/>
<gene>
    <name evidence="2" type="ORF">C7440_0368</name>
</gene>
<dbReference type="CDD" id="cd10979">
    <property type="entry name" value="CE4_PuuE_like"/>
    <property type="match status" value="1"/>
</dbReference>
<dbReference type="Gene3D" id="3.20.20.370">
    <property type="entry name" value="Glycoside hydrolase/deacetylase"/>
    <property type="match status" value="1"/>
</dbReference>
<proteinExistence type="predicted"/>
<name>A0A2U1CQ08_9BURK</name>
<dbReference type="InterPro" id="IPR011330">
    <property type="entry name" value="Glyco_hydro/deAcase_b/a-brl"/>
</dbReference>
<feature type="domain" description="NodB homology" evidence="1">
    <location>
        <begin position="62"/>
        <end position="173"/>
    </location>
</feature>
<comment type="caution">
    <text evidence="2">The sequence shown here is derived from an EMBL/GenBank/DDBJ whole genome shotgun (WGS) entry which is preliminary data.</text>
</comment>
<dbReference type="SUPFAM" id="SSF88713">
    <property type="entry name" value="Glycoside hydrolase/deacetylase"/>
    <property type="match status" value="1"/>
</dbReference>
<dbReference type="RefSeq" id="WP_116517266.1">
    <property type="nucleotide sequence ID" value="NZ_JACCEX010000001.1"/>
</dbReference>
<sequence length="290" mass="32650">MEYPVQYLAGIDRAPIHWPDGARIAVNLVVNIEYFEPGVPATSINPGFAGFVPDVYNHSWRDYGVRSGLWRLARVLDRHGITATVALNALVCRHYPRVIQELVRRRWEIMGHGLTNSQILTKLAPEAEKQVIAETLDMIEAATGTRPEGWLSPALAESWETPRLLEEAGVRYVCDWLNDDEPYLMDTPNGTLLSMPYSGEINDIHCFLRAGYDGPRYLQLLKDQFDVLYEEGERSGTVMTIPLHPFIVGHPFRAKYLDMALDHMRGRPDVWFATGGQVAQAYLAGRDAAA</sequence>
<organism evidence="2 3">
    <name type="scientific">Pusillimonas noertemannii</name>
    <dbReference type="NCBI Taxonomy" id="305977"/>
    <lineage>
        <taxon>Bacteria</taxon>
        <taxon>Pseudomonadati</taxon>
        <taxon>Pseudomonadota</taxon>
        <taxon>Betaproteobacteria</taxon>
        <taxon>Burkholderiales</taxon>
        <taxon>Alcaligenaceae</taxon>
        <taxon>Pusillimonas</taxon>
    </lineage>
</organism>
<evidence type="ECO:0000313" key="2">
    <source>
        <dbReference type="EMBL" id="PVY67982.1"/>
    </source>
</evidence>
<dbReference type="PANTHER" id="PTHR43123:SF4">
    <property type="entry name" value="POLYSACCHARIDE DEACETYLASE"/>
    <property type="match status" value="1"/>
</dbReference>
<keyword evidence="3" id="KW-1185">Reference proteome</keyword>
<evidence type="ECO:0000259" key="1">
    <source>
        <dbReference type="Pfam" id="PF01522"/>
    </source>
</evidence>